<dbReference type="Proteomes" id="UP000004840">
    <property type="component" value="Unassembled WGS sequence"/>
</dbReference>
<dbReference type="RefSeq" id="WP_006821492.1">
    <property type="nucleotide sequence ID" value="NZ_CAFW01000011.1"/>
</dbReference>
<dbReference type="CDD" id="cd06259">
    <property type="entry name" value="YdcF-like"/>
    <property type="match status" value="1"/>
</dbReference>
<dbReference type="Gene3D" id="3.40.50.620">
    <property type="entry name" value="HUPs"/>
    <property type="match status" value="1"/>
</dbReference>
<dbReference type="InterPro" id="IPR014729">
    <property type="entry name" value="Rossmann-like_a/b/a_fold"/>
</dbReference>
<proteinExistence type="predicted"/>
<dbReference type="GO" id="GO:0000270">
    <property type="term" value="P:peptidoglycan metabolic process"/>
    <property type="evidence" value="ECO:0007669"/>
    <property type="project" value="TreeGrafter"/>
</dbReference>
<dbReference type="GO" id="GO:0043164">
    <property type="term" value="P:Gram-negative-bacterium-type cell wall biogenesis"/>
    <property type="evidence" value="ECO:0007669"/>
    <property type="project" value="TreeGrafter"/>
</dbReference>
<dbReference type="EMBL" id="CAFW01000011">
    <property type="protein sequence ID" value="CCE53914.1"/>
    <property type="molecule type" value="Genomic_DNA"/>
</dbReference>
<dbReference type="GeneID" id="82876916"/>
<dbReference type="GO" id="GO:0005886">
    <property type="term" value="C:plasma membrane"/>
    <property type="evidence" value="ECO:0007669"/>
    <property type="project" value="TreeGrafter"/>
</dbReference>
<sequence>MNRADPIVVLGSRVTNGQPGALLVSRLNKALVVAQQFPEAKVIVSGDGEAVVMSRYLIDHGFDPARIVEEPTATSTNENLENSHALAKDARVLHVVTNEFHSLRTRLWAWHLGIPIKMHQTLTPKNYRLRNYSREILATPHSAARILWRKFRARF</sequence>
<dbReference type="PANTHER" id="PTHR30336">
    <property type="entry name" value="INNER MEMBRANE PROTEIN, PROBABLE PERMEASE"/>
    <property type="match status" value="1"/>
</dbReference>
<dbReference type="InterPro" id="IPR003848">
    <property type="entry name" value="DUF218"/>
</dbReference>
<gene>
    <name evidence="2" type="ORF">CCAS_01485</name>
</gene>
<dbReference type="PANTHER" id="PTHR30336:SF4">
    <property type="entry name" value="ENVELOPE BIOGENESIS FACTOR ELYC"/>
    <property type="match status" value="1"/>
</dbReference>
<reference evidence="2 3" key="1">
    <citation type="journal article" date="2012" name="J. Bacteriol.">
        <title>Genome Sequence of Corynebacterium casei UCMA 3821, Isolated from a Smear-Ripened Cheese.</title>
        <authorList>
            <person name="Monnet C."/>
            <person name="Loux V."/>
            <person name="Bento P."/>
            <person name="Gibrat J.F."/>
            <person name="Straub C."/>
            <person name="Bonnarme P."/>
            <person name="Landaud S."/>
            <person name="Irlinger F."/>
        </authorList>
    </citation>
    <scope>NUCLEOTIDE SEQUENCE [LARGE SCALE GENOMIC DNA]</scope>
    <source>
        <strain evidence="2 3">UCMA 3821</strain>
    </source>
</reference>
<dbReference type="Pfam" id="PF02698">
    <property type="entry name" value="DUF218"/>
    <property type="match status" value="1"/>
</dbReference>
<comment type="caution">
    <text evidence="2">The sequence shown here is derived from an EMBL/GenBank/DDBJ whole genome shotgun (WGS) entry which is preliminary data.</text>
</comment>
<accession>G7HUF8</accession>
<evidence type="ECO:0000313" key="3">
    <source>
        <dbReference type="Proteomes" id="UP000004840"/>
    </source>
</evidence>
<protein>
    <recommendedName>
        <fullName evidence="1">DUF218 domain-containing protein</fullName>
    </recommendedName>
</protein>
<organism evidence="2 3">
    <name type="scientific">Corynebacterium casei UCMA 3821</name>
    <dbReference type="NCBI Taxonomy" id="1110505"/>
    <lineage>
        <taxon>Bacteria</taxon>
        <taxon>Bacillati</taxon>
        <taxon>Actinomycetota</taxon>
        <taxon>Actinomycetes</taxon>
        <taxon>Mycobacteriales</taxon>
        <taxon>Corynebacteriaceae</taxon>
        <taxon>Corynebacterium</taxon>
    </lineage>
</organism>
<name>G7HUF8_9CORY</name>
<dbReference type="InterPro" id="IPR051599">
    <property type="entry name" value="Cell_Envelope_Assoc"/>
</dbReference>
<feature type="domain" description="DUF218" evidence="1">
    <location>
        <begin position="5"/>
        <end position="131"/>
    </location>
</feature>
<evidence type="ECO:0000259" key="1">
    <source>
        <dbReference type="Pfam" id="PF02698"/>
    </source>
</evidence>
<dbReference type="AlphaFoldDB" id="G7HUF8"/>
<evidence type="ECO:0000313" key="2">
    <source>
        <dbReference type="EMBL" id="CCE53914.1"/>
    </source>
</evidence>